<protein>
    <submittedName>
        <fullName evidence="1">Uncharacterized protein</fullName>
    </submittedName>
</protein>
<accession>A0A5B7GPP7</accession>
<dbReference type="AlphaFoldDB" id="A0A5B7GPP7"/>
<evidence type="ECO:0000313" key="2">
    <source>
        <dbReference type="Proteomes" id="UP000324222"/>
    </source>
</evidence>
<evidence type="ECO:0000313" key="1">
    <source>
        <dbReference type="EMBL" id="MPC58554.1"/>
    </source>
</evidence>
<name>A0A5B7GPP7_PORTR</name>
<reference evidence="1 2" key="1">
    <citation type="submission" date="2019-05" db="EMBL/GenBank/DDBJ databases">
        <title>Another draft genome of Portunus trituberculatus and its Hox gene families provides insights of decapod evolution.</title>
        <authorList>
            <person name="Jeong J.-H."/>
            <person name="Song I."/>
            <person name="Kim S."/>
            <person name="Choi T."/>
            <person name="Kim D."/>
            <person name="Ryu S."/>
            <person name="Kim W."/>
        </authorList>
    </citation>
    <scope>NUCLEOTIDE SEQUENCE [LARGE SCALE GENOMIC DNA]</scope>
    <source>
        <tissue evidence="1">Muscle</tissue>
    </source>
</reference>
<proteinExistence type="predicted"/>
<gene>
    <name evidence="1" type="ORF">E2C01_052560</name>
</gene>
<organism evidence="1 2">
    <name type="scientific">Portunus trituberculatus</name>
    <name type="common">Swimming crab</name>
    <name type="synonym">Neptunus trituberculatus</name>
    <dbReference type="NCBI Taxonomy" id="210409"/>
    <lineage>
        <taxon>Eukaryota</taxon>
        <taxon>Metazoa</taxon>
        <taxon>Ecdysozoa</taxon>
        <taxon>Arthropoda</taxon>
        <taxon>Crustacea</taxon>
        <taxon>Multicrustacea</taxon>
        <taxon>Malacostraca</taxon>
        <taxon>Eumalacostraca</taxon>
        <taxon>Eucarida</taxon>
        <taxon>Decapoda</taxon>
        <taxon>Pleocyemata</taxon>
        <taxon>Brachyura</taxon>
        <taxon>Eubrachyura</taxon>
        <taxon>Portunoidea</taxon>
        <taxon>Portunidae</taxon>
        <taxon>Portuninae</taxon>
        <taxon>Portunus</taxon>
    </lineage>
</organism>
<keyword evidence="2" id="KW-1185">Reference proteome</keyword>
<dbReference type="EMBL" id="VSRR010015784">
    <property type="protein sequence ID" value="MPC58554.1"/>
    <property type="molecule type" value="Genomic_DNA"/>
</dbReference>
<sequence>MLHLLLILNRYFHVNSSSHLANCMPPLLRPRCTRLKFLNRKVSLAIFARPIDLMGSLPLFSVTTFVFTQFLEVASK</sequence>
<dbReference type="Proteomes" id="UP000324222">
    <property type="component" value="Unassembled WGS sequence"/>
</dbReference>
<comment type="caution">
    <text evidence="1">The sequence shown here is derived from an EMBL/GenBank/DDBJ whole genome shotgun (WGS) entry which is preliminary data.</text>
</comment>